<dbReference type="InterPro" id="IPR004670">
    <property type="entry name" value="NhaA"/>
</dbReference>
<keyword evidence="6" id="KW-0406">Ion transport</keyword>
<accession>A0A249MYI3</accession>
<keyword evidence="6" id="KW-0050">Antiport</keyword>
<comment type="similarity">
    <text evidence="6">Belongs to the NhaA Na(+)/H(+) (TC 2.A.33) antiporter family.</text>
</comment>
<organism evidence="7 8">
    <name type="scientific">Sphingobium xenophagum</name>
    <dbReference type="NCBI Taxonomy" id="121428"/>
    <lineage>
        <taxon>Bacteria</taxon>
        <taxon>Pseudomonadati</taxon>
        <taxon>Pseudomonadota</taxon>
        <taxon>Alphaproteobacteria</taxon>
        <taxon>Sphingomonadales</taxon>
        <taxon>Sphingomonadaceae</taxon>
        <taxon>Sphingobium</taxon>
    </lineage>
</organism>
<dbReference type="InterPro" id="IPR023171">
    <property type="entry name" value="Na/H_antiporter_dom_sf"/>
</dbReference>
<evidence type="ECO:0000313" key="8">
    <source>
        <dbReference type="Proteomes" id="UP000217141"/>
    </source>
</evidence>
<dbReference type="HAMAP" id="MF_01844">
    <property type="entry name" value="NhaA"/>
    <property type="match status" value="1"/>
</dbReference>
<sequence length="397" mass="41559">MYHPHAHPSAIRRFLEAQSSAGIVLMGAAVAALLIANSPLAQDYAAILHANVGPLSLEHWINDGLMTIFFLLVGLEIKREILDGQLSTWPRRALPGVAALGGMIVPALIYLGFNRGSTAIGWAIPAATDIAFALGVIALLGRRVPGSLRIFLAALAIIDDLGAVIIIAAFYTSGLSLPYLAGAILAIFVLIGFNRFGVRRLSPYLLVGLLLWLLILWSGLHATLAGVILAFAIPMERTPGRSDADCDSPLHRLERALQKPVGFIVVPIFGLANAGVPLLGLPSGALMAPVTFGAAAGLIFGKAIGVFCFSSLAVRMGIADFPAHASRIQMLGIALLCGIGFTMSIFITLLAFPDSPLLQAQAKIGILTGSFVSGLIGFAVLHRAGNVALHASGDMAE</sequence>
<feature type="transmembrane region" description="Helical" evidence="6">
    <location>
        <begin position="119"/>
        <end position="141"/>
    </location>
</feature>
<evidence type="ECO:0000256" key="6">
    <source>
        <dbReference type="HAMAP-Rule" id="MF_01844"/>
    </source>
</evidence>
<dbReference type="PANTHER" id="PTHR30341:SF0">
    <property type="entry name" value="NA(+)_H(+) ANTIPORTER NHAA"/>
    <property type="match status" value="1"/>
</dbReference>
<dbReference type="Proteomes" id="UP000217141">
    <property type="component" value="Chromosome II"/>
</dbReference>
<dbReference type="KEGG" id="shyd:CJD35_17255"/>
<gene>
    <name evidence="6 7" type="primary">nhaA</name>
    <name evidence="7" type="ORF">CJD35_17255</name>
</gene>
<dbReference type="GO" id="GO:0006885">
    <property type="term" value="P:regulation of pH"/>
    <property type="evidence" value="ECO:0007669"/>
    <property type="project" value="UniProtKB-UniRule"/>
</dbReference>
<evidence type="ECO:0000256" key="1">
    <source>
        <dbReference type="ARBA" id="ARBA00004429"/>
    </source>
</evidence>
<evidence type="ECO:0000256" key="2">
    <source>
        <dbReference type="ARBA" id="ARBA00022475"/>
    </source>
</evidence>
<dbReference type="RefSeq" id="WP_086486376.1">
    <property type="nucleotide sequence ID" value="NZ_CP022746.1"/>
</dbReference>
<evidence type="ECO:0000313" key="7">
    <source>
        <dbReference type="EMBL" id="ASY46224.1"/>
    </source>
</evidence>
<keyword evidence="6" id="KW-0739">Sodium transport</keyword>
<dbReference type="NCBIfam" id="NF007111">
    <property type="entry name" value="PRK09560.1"/>
    <property type="match status" value="1"/>
</dbReference>
<feature type="transmembrane region" description="Helical" evidence="6">
    <location>
        <begin position="21"/>
        <end position="40"/>
    </location>
</feature>
<feature type="transmembrane region" description="Helical" evidence="6">
    <location>
        <begin position="60"/>
        <end position="77"/>
    </location>
</feature>
<comment type="subcellular location">
    <subcellularLocation>
        <location evidence="1">Cell inner membrane</location>
        <topology evidence="1">Multi-pass membrane protein</topology>
    </subcellularLocation>
    <subcellularLocation>
        <location evidence="6">Cell membrane</location>
        <topology evidence="6">Multi-pass membrane protein</topology>
    </subcellularLocation>
</comment>
<evidence type="ECO:0000256" key="4">
    <source>
        <dbReference type="ARBA" id="ARBA00022989"/>
    </source>
</evidence>
<evidence type="ECO:0000256" key="3">
    <source>
        <dbReference type="ARBA" id="ARBA00022692"/>
    </source>
</evidence>
<dbReference type="EMBL" id="CP022746">
    <property type="protein sequence ID" value="ASY46224.1"/>
    <property type="molecule type" value="Genomic_DNA"/>
</dbReference>
<dbReference type="PANTHER" id="PTHR30341">
    <property type="entry name" value="SODIUM ION/PROTON ANTIPORTER NHAA-RELATED"/>
    <property type="match status" value="1"/>
</dbReference>
<dbReference type="GO" id="GO:0005886">
    <property type="term" value="C:plasma membrane"/>
    <property type="evidence" value="ECO:0007669"/>
    <property type="project" value="UniProtKB-SubCell"/>
</dbReference>
<feature type="transmembrane region" description="Helical" evidence="6">
    <location>
        <begin position="293"/>
        <end position="318"/>
    </location>
</feature>
<dbReference type="NCBIfam" id="TIGR00773">
    <property type="entry name" value="NhaA"/>
    <property type="match status" value="1"/>
</dbReference>
<keyword evidence="4 6" id="KW-1133">Transmembrane helix</keyword>
<dbReference type="AlphaFoldDB" id="A0A249MYI3"/>
<feature type="transmembrane region" description="Helical" evidence="6">
    <location>
        <begin position="261"/>
        <end position="281"/>
    </location>
</feature>
<dbReference type="GO" id="GO:0015385">
    <property type="term" value="F:sodium:proton antiporter activity"/>
    <property type="evidence" value="ECO:0007669"/>
    <property type="project" value="UniProtKB-UniRule"/>
</dbReference>
<keyword evidence="3 6" id="KW-0812">Transmembrane</keyword>
<keyword evidence="6" id="KW-0915">Sodium</keyword>
<keyword evidence="2 6" id="KW-1003">Cell membrane</keyword>
<name>A0A249MYI3_SPHXE</name>
<reference evidence="7 8" key="1">
    <citation type="submission" date="2017-08" db="EMBL/GenBank/DDBJ databases">
        <title>Whole Genome Sequence of Sphingobium hydrophobicum C1: Insights into Adaption to the Electronic-waste Contaminated Sediment.</title>
        <authorList>
            <person name="Song D."/>
            <person name="Chen X."/>
            <person name="Xu M."/>
        </authorList>
    </citation>
    <scope>NUCLEOTIDE SEQUENCE [LARGE SCALE GENOMIC DNA]</scope>
    <source>
        <strain evidence="7 8">C1</strain>
    </source>
</reference>
<dbReference type="Pfam" id="PF06965">
    <property type="entry name" value="Na_H_antiport_1"/>
    <property type="match status" value="1"/>
</dbReference>
<evidence type="ECO:0000256" key="5">
    <source>
        <dbReference type="ARBA" id="ARBA00023136"/>
    </source>
</evidence>
<dbReference type="Gene3D" id="1.20.1530.10">
    <property type="entry name" value="Na+/H+ antiporter like domain"/>
    <property type="match status" value="1"/>
</dbReference>
<protein>
    <recommendedName>
        <fullName evidence="6">Na(+)/H(+) antiporter NhaA</fullName>
    </recommendedName>
    <alternativeName>
        <fullName evidence="6">Sodium/proton antiporter NhaA</fullName>
    </alternativeName>
</protein>
<dbReference type="NCBIfam" id="NF007112">
    <property type="entry name" value="PRK09561.1"/>
    <property type="match status" value="1"/>
</dbReference>
<comment type="function">
    <text evidence="6">Na(+)/H(+) antiporter that extrudes sodium in exchange for external protons.</text>
</comment>
<comment type="catalytic activity">
    <reaction evidence="6">
        <text>Na(+)(in) + 2 H(+)(out) = Na(+)(out) + 2 H(+)(in)</text>
        <dbReference type="Rhea" id="RHEA:29251"/>
        <dbReference type="ChEBI" id="CHEBI:15378"/>
        <dbReference type="ChEBI" id="CHEBI:29101"/>
    </reaction>
</comment>
<feature type="transmembrane region" description="Helical" evidence="6">
    <location>
        <begin position="330"/>
        <end position="352"/>
    </location>
</feature>
<keyword evidence="6" id="KW-0813">Transport</keyword>
<feature type="transmembrane region" description="Helical" evidence="6">
    <location>
        <begin position="204"/>
        <end position="233"/>
    </location>
</feature>
<keyword evidence="5 6" id="KW-0472">Membrane</keyword>
<feature type="transmembrane region" description="Helical" evidence="6">
    <location>
        <begin position="177"/>
        <end position="197"/>
    </location>
</feature>
<proteinExistence type="inferred from homology"/>
<feature type="transmembrane region" description="Helical" evidence="6">
    <location>
        <begin position="148"/>
        <end position="171"/>
    </location>
</feature>
<feature type="transmembrane region" description="Helical" evidence="6">
    <location>
        <begin position="364"/>
        <end position="385"/>
    </location>
</feature>
<feature type="transmembrane region" description="Helical" evidence="6">
    <location>
        <begin position="93"/>
        <end position="113"/>
    </location>
</feature>